<organism evidence="4 5">
    <name type="scientific">Paramuricea clavata</name>
    <name type="common">Red gorgonian</name>
    <name type="synonym">Violescent sea-whip</name>
    <dbReference type="NCBI Taxonomy" id="317549"/>
    <lineage>
        <taxon>Eukaryota</taxon>
        <taxon>Metazoa</taxon>
        <taxon>Cnidaria</taxon>
        <taxon>Anthozoa</taxon>
        <taxon>Octocorallia</taxon>
        <taxon>Malacalcyonacea</taxon>
        <taxon>Plexauridae</taxon>
        <taxon>Paramuricea</taxon>
    </lineage>
</organism>
<dbReference type="GO" id="GO:0005634">
    <property type="term" value="C:nucleus"/>
    <property type="evidence" value="ECO:0007669"/>
    <property type="project" value="UniProtKB-SubCell"/>
</dbReference>
<keyword evidence="5" id="KW-1185">Reference proteome</keyword>
<sequence length="146" mass="16602">MFDNDYSLWTNDVASVDAAGVISMNFLNETKKTGKTTRTIFRALVEPIVQCQDQTILEQDVQNGSAANNTAKKDDFKIVFKDTHLYSARSPEEDVIFNETAYVQPDQPTHTALHLVRWNPNYSSYYWLATAGRSGLVRLCYVNKLE</sequence>
<evidence type="ECO:0000313" key="4">
    <source>
        <dbReference type="EMBL" id="CAB3982752.1"/>
    </source>
</evidence>
<dbReference type="GO" id="GO:0006383">
    <property type="term" value="P:transcription by RNA polymerase III"/>
    <property type="evidence" value="ECO:0007669"/>
    <property type="project" value="TreeGrafter"/>
</dbReference>
<comment type="caution">
    <text evidence="4">The sequence shown here is derived from an EMBL/GenBank/DDBJ whole genome shotgun (WGS) entry which is preliminary data.</text>
</comment>
<gene>
    <name evidence="4" type="ORF">PACLA_8A071064</name>
</gene>
<dbReference type="GO" id="GO:0000127">
    <property type="term" value="C:transcription factor TFIIIC complex"/>
    <property type="evidence" value="ECO:0007669"/>
    <property type="project" value="TreeGrafter"/>
</dbReference>
<dbReference type="OrthoDB" id="4703at2759"/>
<dbReference type="InterPro" id="IPR052416">
    <property type="entry name" value="GTF3C_component"/>
</dbReference>
<keyword evidence="2" id="KW-0804">Transcription</keyword>
<dbReference type="EMBL" id="CACRXK020000537">
    <property type="protein sequence ID" value="CAB3982752.1"/>
    <property type="molecule type" value="Genomic_DNA"/>
</dbReference>
<evidence type="ECO:0000313" key="5">
    <source>
        <dbReference type="Proteomes" id="UP001152795"/>
    </source>
</evidence>
<accession>A0A6S7G252</accession>
<dbReference type="AlphaFoldDB" id="A0A6S7G252"/>
<dbReference type="Proteomes" id="UP001152795">
    <property type="component" value="Unassembled WGS sequence"/>
</dbReference>
<evidence type="ECO:0000256" key="1">
    <source>
        <dbReference type="ARBA" id="ARBA00004123"/>
    </source>
</evidence>
<evidence type="ECO:0000256" key="2">
    <source>
        <dbReference type="ARBA" id="ARBA00023163"/>
    </source>
</evidence>
<name>A0A6S7G252_PARCT</name>
<dbReference type="PANTHER" id="PTHR15052:SF2">
    <property type="entry name" value="GENERAL TRANSCRIPTION FACTOR 3C POLYPEPTIDE 2"/>
    <property type="match status" value="1"/>
</dbReference>
<comment type="subcellular location">
    <subcellularLocation>
        <location evidence="1">Nucleus</location>
    </subcellularLocation>
</comment>
<proteinExistence type="predicted"/>
<protein>
    <submittedName>
        <fullName evidence="4">Uncharacterized protein</fullName>
    </submittedName>
</protein>
<keyword evidence="3" id="KW-0539">Nucleus</keyword>
<dbReference type="PANTHER" id="PTHR15052">
    <property type="entry name" value="RNA POLYMERASE III TRANSCRIPTION INITIATION FACTOR COMPLEX SUBUNIT"/>
    <property type="match status" value="1"/>
</dbReference>
<evidence type="ECO:0000256" key="3">
    <source>
        <dbReference type="ARBA" id="ARBA00023242"/>
    </source>
</evidence>
<reference evidence="4" key="1">
    <citation type="submission" date="2020-04" db="EMBL/GenBank/DDBJ databases">
        <authorList>
            <person name="Alioto T."/>
            <person name="Alioto T."/>
            <person name="Gomez Garrido J."/>
        </authorList>
    </citation>
    <scope>NUCLEOTIDE SEQUENCE</scope>
    <source>
        <strain evidence="4">A484AB</strain>
    </source>
</reference>